<organism evidence="1 2">
    <name type="scientific">Sphingomonas abietis</name>
    <dbReference type="NCBI Taxonomy" id="3012344"/>
    <lineage>
        <taxon>Bacteria</taxon>
        <taxon>Pseudomonadati</taxon>
        <taxon>Pseudomonadota</taxon>
        <taxon>Alphaproteobacteria</taxon>
        <taxon>Sphingomonadales</taxon>
        <taxon>Sphingomonadaceae</taxon>
        <taxon>Sphingomonas</taxon>
    </lineage>
</organism>
<dbReference type="RefSeq" id="WP_270075698.1">
    <property type="nucleotide sequence ID" value="NZ_CP115174.1"/>
</dbReference>
<keyword evidence="2" id="KW-1185">Reference proteome</keyword>
<proteinExistence type="predicted"/>
<dbReference type="Pfam" id="PF07277">
    <property type="entry name" value="SapC"/>
    <property type="match status" value="1"/>
</dbReference>
<evidence type="ECO:0000313" key="2">
    <source>
        <dbReference type="Proteomes" id="UP001210865"/>
    </source>
</evidence>
<dbReference type="InterPro" id="IPR010836">
    <property type="entry name" value="SapC"/>
</dbReference>
<accession>A0ABY7NI81</accession>
<gene>
    <name evidence="1" type="ORF">PBT88_12625</name>
</gene>
<evidence type="ECO:0000313" key="1">
    <source>
        <dbReference type="EMBL" id="WBO21048.1"/>
    </source>
</evidence>
<sequence>MASAPQQGLPLFYNDLTPISSQEHGDWKFRPIEGAQFLKTAHAVPLLAEEFIQASRFYPIVFSLGDTPVPLALMGLNEGVNVIVDERGMFPDDWYVPAYVRRYPFLLARLRPDSDDLSLCFDPTSGAIGPFEDGEAIFTDGAPSERTTAILQFCEQVEQASVLTNAFFQDIREQKLLTDGEFTAQPNGAPQPYIYRGFQIISEDAVKNLRGDVARKWLQNGLMPLIYAHLFSLQRMADIFGRQSIQGKLPPPNGPLLG</sequence>
<protein>
    <submittedName>
        <fullName evidence="1">SapC family protein</fullName>
    </submittedName>
</protein>
<reference evidence="1 2" key="1">
    <citation type="submission" date="2022-12" db="EMBL/GenBank/DDBJ databases">
        <title>Sphingomonas abieness sp. nov., an endophytic bacterium isolated from Abies koreana.</title>
        <authorList>
            <person name="Jiang L."/>
            <person name="Lee J."/>
        </authorList>
    </citation>
    <scope>NUCLEOTIDE SEQUENCE [LARGE SCALE GENOMIC DNA]</scope>
    <source>
        <strain evidence="2">PAMB 00755</strain>
    </source>
</reference>
<name>A0ABY7NI81_9SPHN</name>
<dbReference type="EMBL" id="CP115174">
    <property type="protein sequence ID" value="WBO21048.1"/>
    <property type="molecule type" value="Genomic_DNA"/>
</dbReference>
<dbReference type="Proteomes" id="UP001210865">
    <property type="component" value="Chromosome"/>
</dbReference>